<proteinExistence type="predicted"/>
<name>A0A0S3SKA5_PHAAN</name>
<dbReference type="Proteomes" id="UP000291084">
    <property type="component" value="Chromosome 7"/>
</dbReference>
<evidence type="ECO:0000313" key="1">
    <source>
        <dbReference type="EMBL" id="BAT93284.1"/>
    </source>
</evidence>
<evidence type="ECO:0000313" key="2">
    <source>
        <dbReference type="Proteomes" id="UP000291084"/>
    </source>
</evidence>
<gene>
    <name evidence="1" type="primary">Vigan.07G222600</name>
    <name evidence="1" type="ORF">VIGAN_07222600</name>
</gene>
<accession>A0A0S3SKA5</accession>
<organism evidence="1 2">
    <name type="scientific">Vigna angularis var. angularis</name>
    <dbReference type="NCBI Taxonomy" id="157739"/>
    <lineage>
        <taxon>Eukaryota</taxon>
        <taxon>Viridiplantae</taxon>
        <taxon>Streptophyta</taxon>
        <taxon>Embryophyta</taxon>
        <taxon>Tracheophyta</taxon>
        <taxon>Spermatophyta</taxon>
        <taxon>Magnoliopsida</taxon>
        <taxon>eudicotyledons</taxon>
        <taxon>Gunneridae</taxon>
        <taxon>Pentapetalae</taxon>
        <taxon>rosids</taxon>
        <taxon>fabids</taxon>
        <taxon>Fabales</taxon>
        <taxon>Fabaceae</taxon>
        <taxon>Papilionoideae</taxon>
        <taxon>50 kb inversion clade</taxon>
        <taxon>NPAAA clade</taxon>
        <taxon>indigoferoid/millettioid clade</taxon>
        <taxon>Phaseoleae</taxon>
        <taxon>Vigna</taxon>
    </lineage>
</organism>
<dbReference type="AlphaFoldDB" id="A0A0S3SKA5"/>
<sequence length="72" mass="8399">MGEFWGIKERTCLCTVGSLHRFPLIQSLLPYHMLHCQPQPPPPSLPSLLHREWVTGSVHKRDEKRRVLLLKC</sequence>
<keyword evidence="2" id="KW-1185">Reference proteome</keyword>
<protein>
    <submittedName>
        <fullName evidence="1">Uncharacterized protein</fullName>
    </submittedName>
</protein>
<reference evidence="1 2" key="1">
    <citation type="journal article" date="2015" name="Sci. Rep.">
        <title>The power of single molecule real-time sequencing technology in the de novo assembly of a eukaryotic genome.</title>
        <authorList>
            <person name="Sakai H."/>
            <person name="Naito K."/>
            <person name="Ogiso-Tanaka E."/>
            <person name="Takahashi Y."/>
            <person name="Iseki K."/>
            <person name="Muto C."/>
            <person name="Satou K."/>
            <person name="Teruya K."/>
            <person name="Shiroma A."/>
            <person name="Shimoji M."/>
            <person name="Hirano T."/>
            <person name="Itoh T."/>
            <person name="Kaga A."/>
            <person name="Tomooka N."/>
        </authorList>
    </citation>
    <scope>NUCLEOTIDE SEQUENCE [LARGE SCALE GENOMIC DNA]</scope>
    <source>
        <strain evidence="2">cv. Shumari</strain>
    </source>
</reference>
<dbReference type="EMBL" id="AP015040">
    <property type="protein sequence ID" value="BAT93284.1"/>
    <property type="molecule type" value="Genomic_DNA"/>
</dbReference>